<protein>
    <submittedName>
        <fullName evidence="1">Uncharacterized protein</fullName>
    </submittedName>
</protein>
<name>A0AAV4N0K5_CAEEX</name>
<organism evidence="1 2">
    <name type="scientific">Caerostris extrusa</name>
    <name type="common">Bark spider</name>
    <name type="synonym">Caerostris bankana</name>
    <dbReference type="NCBI Taxonomy" id="172846"/>
    <lineage>
        <taxon>Eukaryota</taxon>
        <taxon>Metazoa</taxon>
        <taxon>Ecdysozoa</taxon>
        <taxon>Arthropoda</taxon>
        <taxon>Chelicerata</taxon>
        <taxon>Arachnida</taxon>
        <taxon>Araneae</taxon>
        <taxon>Araneomorphae</taxon>
        <taxon>Entelegynae</taxon>
        <taxon>Araneoidea</taxon>
        <taxon>Araneidae</taxon>
        <taxon>Caerostris</taxon>
    </lineage>
</organism>
<gene>
    <name evidence="1" type="ORF">CEXT_379991</name>
</gene>
<evidence type="ECO:0000313" key="2">
    <source>
        <dbReference type="Proteomes" id="UP001054945"/>
    </source>
</evidence>
<keyword evidence="2" id="KW-1185">Reference proteome</keyword>
<dbReference type="EMBL" id="BPLR01002832">
    <property type="protein sequence ID" value="GIX78295.1"/>
    <property type="molecule type" value="Genomic_DNA"/>
</dbReference>
<proteinExistence type="predicted"/>
<dbReference type="AlphaFoldDB" id="A0AAV4N0K5"/>
<accession>A0AAV4N0K5</accession>
<dbReference type="Proteomes" id="UP001054945">
    <property type="component" value="Unassembled WGS sequence"/>
</dbReference>
<evidence type="ECO:0000313" key="1">
    <source>
        <dbReference type="EMBL" id="GIX78295.1"/>
    </source>
</evidence>
<comment type="caution">
    <text evidence="1">The sequence shown here is derived from an EMBL/GenBank/DDBJ whole genome shotgun (WGS) entry which is preliminary data.</text>
</comment>
<reference evidence="1 2" key="1">
    <citation type="submission" date="2021-06" db="EMBL/GenBank/DDBJ databases">
        <title>Caerostris extrusa draft genome.</title>
        <authorList>
            <person name="Kono N."/>
            <person name="Arakawa K."/>
        </authorList>
    </citation>
    <scope>NUCLEOTIDE SEQUENCE [LARGE SCALE GENOMIC DNA]</scope>
</reference>
<sequence length="92" mass="10546">MMEDLFSLAVSFSKGGWSLLVSTAPSSCKKNIIICEVSKIPITTQPGLEVPWTVNLEHNKRDAILVVEFSILNFFSWLHNFNDRDFDFCRYS</sequence>